<dbReference type="InterPro" id="IPR035906">
    <property type="entry name" value="MetI-like_sf"/>
</dbReference>
<comment type="subcellular location">
    <subcellularLocation>
        <location evidence="1">Cell inner membrane</location>
        <topology evidence="1">Multi-pass membrane protein</topology>
    </subcellularLocation>
    <subcellularLocation>
        <location evidence="8">Cell membrane</location>
        <topology evidence="8">Multi-pass membrane protein</topology>
    </subcellularLocation>
</comment>
<reference evidence="10 11" key="1">
    <citation type="submission" date="2007-05" db="EMBL/GenBank/DDBJ databases">
        <title>Complete sequence of Geobacter uraniireducens Rf4.</title>
        <authorList>
            <consortium name="US DOE Joint Genome Institute"/>
            <person name="Copeland A."/>
            <person name="Lucas S."/>
            <person name="Lapidus A."/>
            <person name="Barry K."/>
            <person name="Detter J.C."/>
            <person name="Glavina del Rio T."/>
            <person name="Hammon N."/>
            <person name="Israni S."/>
            <person name="Dalin E."/>
            <person name="Tice H."/>
            <person name="Pitluck S."/>
            <person name="Chertkov O."/>
            <person name="Brettin T."/>
            <person name="Bruce D."/>
            <person name="Han C."/>
            <person name="Schmutz J."/>
            <person name="Larimer F."/>
            <person name="Land M."/>
            <person name="Hauser L."/>
            <person name="Kyrpides N."/>
            <person name="Mikhailova N."/>
            <person name="Shelobolina E."/>
            <person name="Aklujkar M."/>
            <person name="Lovley D."/>
            <person name="Richardson P."/>
        </authorList>
    </citation>
    <scope>NUCLEOTIDE SEQUENCE [LARGE SCALE GENOMIC DNA]</scope>
    <source>
        <strain evidence="10 11">Rf4</strain>
    </source>
</reference>
<evidence type="ECO:0000256" key="6">
    <source>
        <dbReference type="ARBA" id="ARBA00022989"/>
    </source>
</evidence>
<keyword evidence="3" id="KW-1003">Cell membrane</keyword>
<evidence type="ECO:0000313" key="11">
    <source>
        <dbReference type="Proteomes" id="UP000006695"/>
    </source>
</evidence>
<keyword evidence="2 8" id="KW-0813">Transport</keyword>
<feature type="transmembrane region" description="Helical" evidence="8">
    <location>
        <begin position="9"/>
        <end position="28"/>
    </location>
</feature>
<feature type="transmembrane region" description="Helical" evidence="8">
    <location>
        <begin position="298"/>
        <end position="325"/>
    </location>
</feature>
<dbReference type="AlphaFoldDB" id="A5GA80"/>
<feature type="transmembrane region" description="Helical" evidence="8">
    <location>
        <begin position="139"/>
        <end position="162"/>
    </location>
</feature>
<feature type="transmembrane region" description="Helical" evidence="8">
    <location>
        <begin position="247"/>
        <end position="266"/>
    </location>
</feature>
<feature type="domain" description="ABC transmembrane type-1" evidence="9">
    <location>
        <begin position="356"/>
        <end position="548"/>
    </location>
</feature>
<dbReference type="Gene3D" id="1.10.3720.10">
    <property type="entry name" value="MetI-like"/>
    <property type="match status" value="2"/>
</dbReference>
<keyword evidence="11" id="KW-1185">Reference proteome</keyword>
<dbReference type="InterPro" id="IPR000515">
    <property type="entry name" value="MetI-like"/>
</dbReference>
<evidence type="ECO:0000256" key="4">
    <source>
        <dbReference type="ARBA" id="ARBA00022519"/>
    </source>
</evidence>
<dbReference type="RefSeq" id="WP_011938226.1">
    <property type="nucleotide sequence ID" value="NC_009483.1"/>
</dbReference>
<evidence type="ECO:0000256" key="1">
    <source>
        <dbReference type="ARBA" id="ARBA00004429"/>
    </source>
</evidence>
<gene>
    <name evidence="10" type="ordered locus">Gura_1307</name>
</gene>
<evidence type="ECO:0000259" key="9">
    <source>
        <dbReference type="PROSITE" id="PS50928"/>
    </source>
</evidence>
<keyword evidence="6 8" id="KW-1133">Transmembrane helix</keyword>
<name>A5GA80_GEOUR</name>
<dbReference type="SUPFAM" id="SSF161098">
    <property type="entry name" value="MetI-like"/>
    <property type="match status" value="2"/>
</dbReference>
<proteinExistence type="inferred from homology"/>
<organism evidence="10 11">
    <name type="scientific">Geotalea uraniireducens (strain Rf4)</name>
    <name type="common">Geobacter uraniireducens</name>
    <dbReference type="NCBI Taxonomy" id="351605"/>
    <lineage>
        <taxon>Bacteria</taxon>
        <taxon>Pseudomonadati</taxon>
        <taxon>Thermodesulfobacteriota</taxon>
        <taxon>Desulfuromonadia</taxon>
        <taxon>Geobacterales</taxon>
        <taxon>Geobacteraceae</taxon>
        <taxon>Geotalea</taxon>
    </lineage>
</organism>
<feature type="transmembrane region" description="Helical" evidence="8">
    <location>
        <begin position="200"/>
        <end position="222"/>
    </location>
</feature>
<keyword evidence="7 8" id="KW-0472">Membrane</keyword>
<dbReference type="GO" id="GO:0055085">
    <property type="term" value="P:transmembrane transport"/>
    <property type="evidence" value="ECO:0007669"/>
    <property type="project" value="InterPro"/>
</dbReference>
<dbReference type="CDD" id="cd06261">
    <property type="entry name" value="TM_PBP2"/>
    <property type="match status" value="2"/>
</dbReference>
<dbReference type="EMBL" id="CP000698">
    <property type="protein sequence ID" value="ABQ25508.1"/>
    <property type="molecule type" value="Genomic_DNA"/>
</dbReference>
<dbReference type="PROSITE" id="PS50928">
    <property type="entry name" value="ABC_TM1"/>
    <property type="match status" value="2"/>
</dbReference>
<evidence type="ECO:0000256" key="3">
    <source>
        <dbReference type="ARBA" id="ARBA00022475"/>
    </source>
</evidence>
<dbReference type="KEGG" id="gur:Gura_1307"/>
<feature type="transmembrane region" description="Helical" evidence="8">
    <location>
        <begin position="401"/>
        <end position="422"/>
    </location>
</feature>
<sequence length="557" mass="60807">MNKMPLSKIAVIILTAIAVFLPIGLLFWQSFLDAPFFQPDKMIGLDAYRFIFDDPDFKRAFLNSLYISCGMGLIAVPLGGLLAFLMVRTDLPGQRWIEPLLLIPVFVSPMILCFGYTVAVGPVGFISLWVQNILGSVPWNLYSMTSIVLIAGLSHVPHVYLYSSSALRSLGSDVEEAARVAGAGPLRVAASVSLPMVMPAMLYSGVLVFFLGFQVFGLALVLGDPEGHLVLATYLYKLTNKLGTPSYHLMAAVAMCIVAITIPMVLSQRFLLRNAHKYITLKGKGARQRTLPLGGWRWVAAGLVAAWLAVTVVIPIIGVVFRAFVTNWGEGVTFLEAFTLDNFRSVFEQGNLMRGVVNTILLGVIGGGLSVICFTFIGLSSHRKNNGRTRLLDYTVMTPRAIPGLLAGLAFLWVFLFFPPLAPFRKTLVSLWLAYSVVWLAYGMRLVSTSLLQVGPELEECARVTGATPGQVNRHVTVPLIKYGLLASWLMIFMIFEREYSTGVYLLGPGTEVIGSLMVSLWGAGAIEIISALSFINILLVSVGMGIALRYGVKLHD</sequence>
<feature type="transmembrane region" description="Helical" evidence="8">
    <location>
        <begin position="360"/>
        <end position="380"/>
    </location>
</feature>
<accession>A5GA80</accession>
<dbReference type="Proteomes" id="UP000006695">
    <property type="component" value="Chromosome"/>
</dbReference>
<comment type="similarity">
    <text evidence="8">Belongs to the binding-protein-dependent transport system permease family.</text>
</comment>
<dbReference type="OrthoDB" id="9790107at2"/>
<dbReference type="PANTHER" id="PTHR43357:SF4">
    <property type="entry name" value="INNER MEMBRANE ABC TRANSPORTER PERMEASE PROTEIN YDCV"/>
    <property type="match status" value="1"/>
</dbReference>
<evidence type="ECO:0000256" key="5">
    <source>
        <dbReference type="ARBA" id="ARBA00022692"/>
    </source>
</evidence>
<feature type="transmembrane region" description="Helical" evidence="8">
    <location>
        <begin position="516"/>
        <end position="549"/>
    </location>
</feature>
<dbReference type="HOGENOM" id="CLU_021838_2_2_7"/>
<evidence type="ECO:0000256" key="8">
    <source>
        <dbReference type="RuleBase" id="RU363032"/>
    </source>
</evidence>
<keyword evidence="4" id="KW-0997">Cell inner membrane</keyword>
<feature type="transmembrane region" description="Helical" evidence="8">
    <location>
        <begin position="99"/>
        <end position="119"/>
    </location>
</feature>
<dbReference type="PANTHER" id="PTHR43357">
    <property type="entry name" value="INNER MEMBRANE ABC TRANSPORTER PERMEASE PROTEIN YDCV"/>
    <property type="match status" value="1"/>
</dbReference>
<feature type="transmembrane region" description="Helical" evidence="8">
    <location>
        <begin position="480"/>
        <end position="496"/>
    </location>
</feature>
<dbReference type="Pfam" id="PF00528">
    <property type="entry name" value="BPD_transp_1"/>
    <property type="match status" value="2"/>
</dbReference>
<protein>
    <submittedName>
        <fullName evidence="10">Binding-protein-dependent transport systems inner membrane component</fullName>
    </submittedName>
</protein>
<feature type="domain" description="ABC transmembrane type-1" evidence="9">
    <location>
        <begin position="61"/>
        <end position="268"/>
    </location>
</feature>
<dbReference type="STRING" id="351605.Gura_1307"/>
<evidence type="ECO:0000256" key="2">
    <source>
        <dbReference type="ARBA" id="ARBA00022448"/>
    </source>
</evidence>
<evidence type="ECO:0000313" key="10">
    <source>
        <dbReference type="EMBL" id="ABQ25508.1"/>
    </source>
</evidence>
<feature type="transmembrane region" description="Helical" evidence="8">
    <location>
        <begin position="65"/>
        <end position="87"/>
    </location>
</feature>
<evidence type="ECO:0000256" key="7">
    <source>
        <dbReference type="ARBA" id="ARBA00023136"/>
    </source>
</evidence>
<dbReference type="GO" id="GO:0005886">
    <property type="term" value="C:plasma membrane"/>
    <property type="evidence" value="ECO:0007669"/>
    <property type="project" value="UniProtKB-SubCell"/>
</dbReference>
<keyword evidence="5 8" id="KW-0812">Transmembrane</keyword>